<dbReference type="Gene3D" id="1.10.489.10">
    <property type="entry name" value="Chloroperoxidase-like"/>
    <property type="match status" value="1"/>
</dbReference>
<feature type="chain" id="PRO_5024862957" description="Heme haloperoxidase family profile domain-containing protein" evidence="2">
    <location>
        <begin position="18"/>
        <end position="533"/>
    </location>
</feature>
<dbReference type="InterPro" id="IPR036851">
    <property type="entry name" value="Chloroperoxidase-like_sf"/>
</dbReference>
<dbReference type="PANTHER" id="PTHR36978">
    <property type="entry name" value="P-LOOP CONTAINING NUCLEOTIDE TRIPHOSPHATE HYDROLASE"/>
    <property type="match status" value="1"/>
</dbReference>
<gene>
    <name evidence="4" type="ORF">BDV35DRAFT_399385</name>
</gene>
<dbReference type="SUPFAM" id="SSF47571">
    <property type="entry name" value="Cloroperoxidase"/>
    <property type="match status" value="1"/>
</dbReference>
<dbReference type="VEuPathDB" id="FungiDB:F9C07_1842770"/>
<dbReference type="Proteomes" id="UP000325434">
    <property type="component" value="Unassembled WGS sequence"/>
</dbReference>
<keyword evidence="1" id="KW-1133">Transmembrane helix</keyword>
<dbReference type="InterPro" id="IPR000028">
    <property type="entry name" value="Chloroperoxidase"/>
</dbReference>
<dbReference type="VEuPathDB" id="FungiDB:F9C07_2280620"/>
<dbReference type="Gene3D" id="3.40.50.300">
    <property type="entry name" value="P-loop containing nucleotide triphosphate hydrolases"/>
    <property type="match status" value="1"/>
</dbReference>
<sequence length="533" mass="61164">MKTSTLTLLAFATSGLAFPDPGGHEFRAPGPFDSRSPCPGLNALANHGYLPRDGKNLDYEMINKAAQAAYNFESGFYIDAVNMVFEFNISTTNRPNETFHLRDLARHDTIEADGSLTRNDIYFGDDLHFDATVWDPVAKDLGLDHYRDVDRFVTVDTAAKATQNRYGLAMSANPQFNASELWKQFQYGTTALYLLTLWDNDHNAVPKPWVKALMGEDRIPYKEGYTRGNVTKTGQHIQAMNKALLCEIKPQIFIVFKRLQFRIMARLIDNEPNTRVKPMKILCMGMARTGTNSMVLALRKLGFNPYHGSECFKNPPRDFNLWIEAMECNFFNTNQNPRYGREEFDRLMGSYDACLDVPACLFWKDLLEAYPDAKVILTTRDADSWLKSANATVFKFMQTPFFRFWHYMDSVVLGPLFRKSEMVWKIFCNNNYDDAVLKQAYLDHNERIRRAIPEDRLLEFETGKDSWDKICQFLDLPVPDEPWPKAYPTEAFQAHMDREMDNGIRTILQFAVVSLAVGIGAFFAAKRYSLSSF</sequence>
<dbReference type="AlphaFoldDB" id="A0A5N6HG04"/>
<dbReference type="PANTHER" id="PTHR36978:SF4">
    <property type="entry name" value="P-LOOP CONTAINING NUCLEOSIDE TRIPHOSPHATE HYDROLASE PROTEIN"/>
    <property type="match status" value="1"/>
</dbReference>
<dbReference type="Pfam" id="PF17784">
    <property type="entry name" value="Sulfotransfer_4"/>
    <property type="match status" value="1"/>
</dbReference>
<dbReference type="SUPFAM" id="SSF52540">
    <property type="entry name" value="P-loop containing nucleoside triphosphate hydrolases"/>
    <property type="match status" value="1"/>
</dbReference>
<dbReference type="InterPro" id="IPR027417">
    <property type="entry name" value="P-loop_NTPase"/>
</dbReference>
<feature type="transmembrane region" description="Helical" evidence="1">
    <location>
        <begin position="507"/>
        <end position="525"/>
    </location>
</feature>
<dbReference type="GO" id="GO:0004601">
    <property type="term" value="F:peroxidase activity"/>
    <property type="evidence" value="ECO:0007669"/>
    <property type="project" value="InterPro"/>
</dbReference>
<dbReference type="EMBL" id="ML734551">
    <property type="protein sequence ID" value="KAB8253472.1"/>
    <property type="molecule type" value="Genomic_DNA"/>
</dbReference>
<proteinExistence type="predicted"/>
<organism evidence="4">
    <name type="scientific">Aspergillus flavus</name>
    <dbReference type="NCBI Taxonomy" id="5059"/>
    <lineage>
        <taxon>Eukaryota</taxon>
        <taxon>Fungi</taxon>
        <taxon>Dikarya</taxon>
        <taxon>Ascomycota</taxon>
        <taxon>Pezizomycotina</taxon>
        <taxon>Eurotiomycetes</taxon>
        <taxon>Eurotiomycetidae</taxon>
        <taxon>Eurotiales</taxon>
        <taxon>Aspergillaceae</taxon>
        <taxon>Aspergillus</taxon>
        <taxon>Aspergillus subgen. Circumdati</taxon>
    </lineage>
</organism>
<evidence type="ECO:0000256" key="1">
    <source>
        <dbReference type="SAM" id="Phobius"/>
    </source>
</evidence>
<keyword evidence="2" id="KW-0732">Signal</keyword>
<name>A0A5N6HG04_ASPFL</name>
<evidence type="ECO:0000259" key="3">
    <source>
        <dbReference type="PROSITE" id="PS51405"/>
    </source>
</evidence>
<keyword evidence="1" id="KW-0472">Membrane</keyword>
<evidence type="ECO:0000256" key="2">
    <source>
        <dbReference type="SAM" id="SignalP"/>
    </source>
</evidence>
<evidence type="ECO:0000313" key="4">
    <source>
        <dbReference type="EMBL" id="KAB8253472.1"/>
    </source>
</evidence>
<dbReference type="InterPro" id="IPR040632">
    <property type="entry name" value="Sulfotransfer_4"/>
</dbReference>
<dbReference type="VEuPathDB" id="FungiDB:AFLA_007644"/>
<feature type="signal peptide" evidence="2">
    <location>
        <begin position="1"/>
        <end position="17"/>
    </location>
</feature>
<dbReference type="PROSITE" id="PS51405">
    <property type="entry name" value="HEME_HALOPEROXIDASE"/>
    <property type="match status" value="1"/>
</dbReference>
<dbReference type="VEuPathDB" id="FungiDB:AFLA_007643"/>
<accession>A0A5N6HG04</accession>
<reference evidence="4" key="1">
    <citation type="submission" date="2019-04" db="EMBL/GenBank/DDBJ databases">
        <title>Friends and foes A comparative genomics study of 23 Aspergillus species from section Flavi.</title>
        <authorList>
            <consortium name="DOE Joint Genome Institute"/>
            <person name="Kjaerbolling I."/>
            <person name="Vesth T."/>
            <person name="Frisvad J.C."/>
            <person name="Nybo J.L."/>
            <person name="Theobald S."/>
            <person name="Kildgaard S."/>
            <person name="Isbrandt T."/>
            <person name="Kuo A."/>
            <person name="Sato A."/>
            <person name="Lyhne E.K."/>
            <person name="Kogle M.E."/>
            <person name="Wiebenga A."/>
            <person name="Kun R.S."/>
            <person name="Lubbers R.J."/>
            <person name="Makela M.R."/>
            <person name="Barry K."/>
            <person name="Chovatia M."/>
            <person name="Clum A."/>
            <person name="Daum C."/>
            <person name="Haridas S."/>
            <person name="He G."/>
            <person name="LaButti K."/>
            <person name="Lipzen A."/>
            <person name="Mondo S."/>
            <person name="Riley R."/>
            <person name="Salamov A."/>
            <person name="Simmons B.A."/>
            <person name="Magnuson J.K."/>
            <person name="Henrissat B."/>
            <person name="Mortensen U.H."/>
            <person name="Larsen T.O."/>
            <person name="Devries R.P."/>
            <person name="Grigoriev I.V."/>
            <person name="Machida M."/>
            <person name="Baker S.E."/>
            <person name="Andersen M.R."/>
        </authorList>
    </citation>
    <scope>NUCLEOTIDE SEQUENCE [LARGE SCALE GENOMIC DNA]</scope>
    <source>
        <strain evidence="4">CBS 121.62</strain>
    </source>
</reference>
<protein>
    <recommendedName>
        <fullName evidence="3">Heme haloperoxidase family profile domain-containing protein</fullName>
    </recommendedName>
</protein>
<feature type="domain" description="Heme haloperoxidase family profile" evidence="3">
    <location>
        <begin position="22"/>
        <end position="239"/>
    </location>
</feature>
<dbReference type="Pfam" id="PF01328">
    <property type="entry name" value="Peroxidase_2"/>
    <property type="match status" value="1"/>
</dbReference>
<keyword evidence="1" id="KW-0812">Transmembrane</keyword>